<dbReference type="Pfam" id="PF13028">
    <property type="entry name" value="DUF3889"/>
    <property type="match status" value="1"/>
</dbReference>
<accession>A0ABW0LF71</accession>
<name>A0ABW0LF71_9BACI</name>
<gene>
    <name evidence="1" type="ORF">ACFPM4_01935</name>
</gene>
<comment type="caution">
    <text evidence="1">The sequence shown here is derived from an EMBL/GenBank/DDBJ whole genome shotgun (WGS) entry which is preliminary data.</text>
</comment>
<dbReference type="Gene3D" id="3.10.450.390">
    <property type="entry name" value="Protein of unknown function DUF3889"/>
    <property type="match status" value="1"/>
</dbReference>
<reference evidence="2" key="1">
    <citation type="journal article" date="2019" name="Int. J. Syst. Evol. Microbiol.">
        <title>The Global Catalogue of Microorganisms (GCM) 10K type strain sequencing project: providing services to taxonomists for standard genome sequencing and annotation.</title>
        <authorList>
            <consortium name="The Broad Institute Genomics Platform"/>
            <consortium name="The Broad Institute Genome Sequencing Center for Infectious Disease"/>
            <person name="Wu L."/>
            <person name="Ma J."/>
        </authorList>
    </citation>
    <scope>NUCLEOTIDE SEQUENCE [LARGE SCALE GENOMIC DNA]</scope>
    <source>
        <strain evidence="2">CGMCC 1.12237</strain>
    </source>
</reference>
<keyword evidence="2" id="KW-1185">Reference proteome</keyword>
<evidence type="ECO:0000313" key="1">
    <source>
        <dbReference type="EMBL" id="MFC5463507.1"/>
    </source>
</evidence>
<dbReference type="SUPFAM" id="SSF50685">
    <property type="entry name" value="Barwin-like endoglucanases"/>
    <property type="match status" value="1"/>
</dbReference>
<dbReference type="InterPro" id="IPR036908">
    <property type="entry name" value="RlpA-like_sf"/>
</dbReference>
<dbReference type="InterPro" id="IPR024987">
    <property type="entry name" value="DUF3889"/>
</dbReference>
<dbReference type="Proteomes" id="UP001596147">
    <property type="component" value="Unassembled WGS sequence"/>
</dbReference>
<dbReference type="CDD" id="cd22191">
    <property type="entry name" value="DPBB_RlpA_EXP_N-like"/>
    <property type="match status" value="1"/>
</dbReference>
<protein>
    <submittedName>
        <fullName evidence="1">DUF3889 domain-containing protein</fullName>
    </submittedName>
</protein>
<sequence length="211" mass="24531">MYYHFINQQGYYYPYRHNPYFSYYSQPDHWARQQPIRGQATWTEGGQVTECGIPWSDNLFMTAAVGENSPYKCGQTLKIRNISTPGQREVVVTIVDKVRGYPPNKINLHRRAFEALGANLNLGVINIEITPSPELEEEQWGKYLLELTETAYPKYVVRDYNFISKNQLSGDKVKETYEFILQSPTENIKVRANVIYNAKTNRVISFDLEEL</sequence>
<dbReference type="Gene3D" id="2.40.40.10">
    <property type="entry name" value="RlpA-like domain"/>
    <property type="match status" value="1"/>
</dbReference>
<evidence type="ECO:0000313" key="2">
    <source>
        <dbReference type="Proteomes" id="UP001596147"/>
    </source>
</evidence>
<proteinExistence type="predicted"/>
<organism evidence="1 2">
    <name type="scientific">Lederbergia graminis</name>
    <dbReference type="NCBI Taxonomy" id="735518"/>
    <lineage>
        <taxon>Bacteria</taxon>
        <taxon>Bacillati</taxon>
        <taxon>Bacillota</taxon>
        <taxon>Bacilli</taxon>
        <taxon>Bacillales</taxon>
        <taxon>Bacillaceae</taxon>
        <taxon>Lederbergia</taxon>
    </lineage>
</organism>
<dbReference type="RefSeq" id="WP_382347086.1">
    <property type="nucleotide sequence ID" value="NZ_JBHSMC010000001.1"/>
</dbReference>
<dbReference type="EMBL" id="JBHSMC010000001">
    <property type="protein sequence ID" value="MFC5463507.1"/>
    <property type="molecule type" value="Genomic_DNA"/>
</dbReference>